<feature type="transmembrane region" description="Helical" evidence="7">
    <location>
        <begin position="299"/>
        <end position="318"/>
    </location>
</feature>
<dbReference type="Pfam" id="PF07690">
    <property type="entry name" value="MFS_1"/>
    <property type="match status" value="1"/>
</dbReference>
<dbReference type="RefSeq" id="WP_205258340.1">
    <property type="nucleotide sequence ID" value="NZ_BAAAPV010000002.1"/>
</dbReference>
<dbReference type="InterPro" id="IPR011701">
    <property type="entry name" value="MFS"/>
</dbReference>
<evidence type="ECO:0000256" key="6">
    <source>
        <dbReference type="ARBA" id="ARBA00023136"/>
    </source>
</evidence>
<feature type="transmembrane region" description="Helical" evidence="7">
    <location>
        <begin position="201"/>
        <end position="220"/>
    </location>
</feature>
<evidence type="ECO:0000313" key="9">
    <source>
        <dbReference type="EMBL" id="MBM9478220.1"/>
    </source>
</evidence>
<dbReference type="Proteomes" id="UP000663801">
    <property type="component" value="Unassembled WGS sequence"/>
</dbReference>
<dbReference type="AlphaFoldDB" id="A0A938YIB7"/>
<evidence type="ECO:0000256" key="2">
    <source>
        <dbReference type="ARBA" id="ARBA00022448"/>
    </source>
</evidence>
<keyword evidence="4 7" id="KW-0812">Transmembrane</keyword>
<keyword evidence="3" id="KW-1003">Cell membrane</keyword>
<organism evidence="9 10">
    <name type="scientific">Nakamurella flavida</name>
    <dbReference type="NCBI Taxonomy" id="363630"/>
    <lineage>
        <taxon>Bacteria</taxon>
        <taxon>Bacillati</taxon>
        <taxon>Actinomycetota</taxon>
        <taxon>Actinomycetes</taxon>
        <taxon>Nakamurellales</taxon>
        <taxon>Nakamurellaceae</taxon>
        <taxon>Nakamurella</taxon>
    </lineage>
</organism>
<evidence type="ECO:0000313" key="10">
    <source>
        <dbReference type="Proteomes" id="UP000663801"/>
    </source>
</evidence>
<feature type="transmembrane region" description="Helical" evidence="7">
    <location>
        <begin position="272"/>
        <end position="293"/>
    </location>
</feature>
<dbReference type="GO" id="GO:0005886">
    <property type="term" value="C:plasma membrane"/>
    <property type="evidence" value="ECO:0007669"/>
    <property type="project" value="UniProtKB-SubCell"/>
</dbReference>
<evidence type="ECO:0000256" key="1">
    <source>
        <dbReference type="ARBA" id="ARBA00004651"/>
    </source>
</evidence>
<feature type="transmembrane region" description="Helical" evidence="7">
    <location>
        <begin position="232"/>
        <end position="251"/>
    </location>
</feature>
<feature type="transmembrane region" description="Helical" evidence="7">
    <location>
        <begin position="82"/>
        <end position="105"/>
    </location>
</feature>
<dbReference type="Gene3D" id="1.20.1720.10">
    <property type="entry name" value="Multidrug resistance protein D"/>
    <property type="match status" value="1"/>
</dbReference>
<dbReference type="PANTHER" id="PTHR42718">
    <property type="entry name" value="MAJOR FACILITATOR SUPERFAMILY MULTIDRUG TRANSPORTER MFSC"/>
    <property type="match status" value="1"/>
</dbReference>
<feature type="transmembrane region" description="Helical" evidence="7">
    <location>
        <begin position="330"/>
        <end position="352"/>
    </location>
</feature>
<proteinExistence type="predicted"/>
<protein>
    <submittedName>
        <fullName evidence="9">MFS transporter</fullName>
    </submittedName>
</protein>
<feature type="domain" description="Major facilitator superfamily (MFS) profile" evidence="8">
    <location>
        <begin position="16"/>
        <end position="463"/>
    </location>
</feature>
<keyword evidence="2" id="KW-0813">Transport</keyword>
<feature type="transmembrane region" description="Helical" evidence="7">
    <location>
        <begin position="438"/>
        <end position="457"/>
    </location>
</feature>
<evidence type="ECO:0000259" key="8">
    <source>
        <dbReference type="PROSITE" id="PS50850"/>
    </source>
</evidence>
<dbReference type="PANTHER" id="PTHR42718:SF46">
    <property type="entry name" value="BLR6921 PROTEIN"/>
    <property type="match status" value="1"/>
</dbReference>
<dbReference type="Gene3D" id="1.20.1250.20">
    <property type="entry name" value="MFS general substrate transporter like domains"/>
    <property type="match status" value="1"/>
</dbReference>
<evidence type="ECO:0000256" key="4">
    <source>
        <dbReference type="ARBA" id="ARBA00022692"/>
    </source>
</evidence>
<gene>
    <name evidence="9" type="ORF">JL107_17360</name>
</gene>
<comment type="caution">
    <text evidence="9">The sequence shown here is derived from an EMBL/GenBank/DDBJ whole genome shotgun (WGS) entry which is preliminary data.</text>
</comment>
<evidence type="ECO:0000256" key="7">
    <source>
        <dbReference type="SAM" id="Phobius"/>
    </source>
</evidence>
<feature type="transmembrane region" description="Helical" evidence="7">
    <location>
        <begin position="52"/>
        <end position="70"/>
    </location>
</feature>
<feature type="transmembrane region" description="Helical" evidence="7">
    <location>
        <begin position="140"/>
        <end position="162"/>
    </location>
</feature>
<keyword evidence="6 7" id="KW-0472">Membrane</keyword>
<feature type="transmembrane region" description="Helical" evidence="7">
    <location>
        <begin position="111"/>
        <end position="128"/>
    </location>
</feature>
<keyword evidence="5 7" id="KW-1133">Transmembrane helix</keyword>
<dbReference type="InterPro" id="IPR036259">
    <property type="entry name" value="MFS_trans_sf"/>
</dbReference>
<dbReference type="EMBL" id="JAERWL010000015">
    <property type="protein sequence ID" value="MBM9478220.1"/>
    <property type="molecule type" value="Genomic_DNA"/>
</dbReference>
<evidence type="ECO:0000256" key="5">
    <source>
        <dbReference type="ARBA" id="ARBA00022989"/>
    </source>
</evidence>
<reference evidence="9" key="1">
    <citation type="submission" date="2021-01" db="EMBL/GenBank/DDBJ databases">
        <title>KCTC 19127 draft genome.</title>
        <authorList>
            <person name="An D."/>
        </authorList>
    </citation>
    <scope>NUCLEOTIDE SEQUENCE</scope>
    <source>
        <strain evidence="9">KCTC 19127</strain>
    </source>
</reference>
<feature type="transmembrane region" description="Helical" evidence="7">
    <location>
        <begin position="168"/>
        <end position="189"/>
    </location>
</feature>
<evidence type="ECO:0000256" key="3">
    <source>
        <dbReference type="ARBA" id="ARBA00022475"/>
    </source>
</evidence>
<dbReference type="GO" id="GO:0022857">
    <property type="term" value="F:transmembrane transporter activity"/>
    <property type="evidence" value="ECO:0007669"/>
    <property type="project" value="InterPro"/>
</dbReference>
<accession>A0A938YIB7</accession>
<dbReference type="PROSITE" id="PS50850">
    <property type="entry name" value="MFS"/>
    <property type="match status" value="1"/>
</dbReference>
<keyword evidence="10" id="KW-1185">Reference proteome</keyword>
<sequence>MTGTTAGDAVGFRRPLALLVAGAYFMEILDGTIIAPAAPAIAADLGVAPVDVNIVLSAYLLTLAVLIPTGGHLSDRFGARRVFTTALVVFTLASLGCALASSLPMLTATRVLQGVGGALMVPVGRLVVLRGIEKTDLVRAIAYLTWPALLAPVLAPAVGGLLSTYIGWQWIFLINLPLGVAGVLVARRVVPDVRADTPPRFDTVGFLLLAGGLAALVVAIERVGTAQELWSVGGGALLGAVLLTLAVRHLVRTPRPLIDLRILRIGTFRTSATAGTVYRLVVSAVPFLLPLLFQIGFGWTAAQAGAVVIALFVGNVAIKPATTPLMRLLGIRGVLLLAALGGSACLVGMVWVRADTPLLVLLPLLVASGVFRSIGFTGFNSVTFADVGPADLGSANTLNATLQEVASGAGIALGALLVRLGGPVAERLGFDPEPGTPYRVTFVVMATVLLATAAAVLRMPRSAGRAVTGHRRPRDEE</sequence>
<dbReference type="InterPro" id="IPR020846">
    <property type="entry name" value="MFS_dom"/>
</dbReference>
<name>A0A938YIB7_9ACTN</name>
<dbReference type="SUPFAM" id="SSF103473">
    <property type="entry name" value="MFS general substrate transporter"/>
    <property type="match status" value="1"/>
</dbReference>
<comment type="subcellular location">
    <subcellularLocation>
        <location evidence="1">Cell membrane</location>
        <topology evidence="1">Multi-pass membrane protein</topology>
    </subcellularLocation>
</comment>